<dbReference type="EMBL" id="QGGO01000003">
    <property type="protein sequence ID" value="PWK28578.1"/>
    <property type="molecule type" value="Genomic_DNA"/>
</dbReference>
<dbReference type="SUPFAM" id="SSF51905">
    <property type="entry name" value="FAD/NAD(P)-binding domain"/>
    <property type="match status" value="1"/>
</dbReference>
<dbReference type="OrthoDB" id="56323at2"/>
<evidence type="ECO:0000313" key="3">
    <source>
        <dbReference type="Proteomes" id="UP000245489"/>
    </source>
</evidence>
<dbReference type="InterPro" id="IPR002937">
    <property type="entry name" value="Amino_oxidase"/>
</dbReference>
<dbReference type="InterPro" id="IPR036188">
    <property type="entry name" value="FAD/NAD-bd_sf"/>
</dbReference>
<dbReference type="Gene3D" id="3.90.660.10">
    <property type="match status" value="1"/>
</dbReference>
<dbReference type="AlphaFoldDB" id="A0A316EIB6"/>
<organism evidence="2 3">
    <name type="scientific">Arcicella aurantiaca</name>
    <dbReference type="NCBI Taxonomy" id="591202"/>
    <lineage>
        <taxon>Bacteria</taxon>
        <taxon>Pseudomonadati</taxon>
        <taxon>Bacteroidota</taxon>
        <taxon>Cytophagia</taxon>
        <taxon>Cytophagales</taxon>
        <taxon>Flectobacillaceae</taxon>
        <taxon>Arcicella</taxon>
    </lineage>
</organism>
<accession>A0A316EIB6</accession>
<dbReference type="PANTHER" id="PTHR16128:SF5">
    <property type="entry name" value="FAD_NAD(P)-BINDING OXIDOREDUCTASE FAMILY PROTEIN"/>
    <property type="match status" value="1"/>
</dbReference>
<dbReference type="Gene3D" id="3.50.50.60">
    <property type="entry name" value="FAD/NAD(P)-binding domain"/>
    <property type="match status" value="1"/>
</dbReference>
<evidence type="ECO:0000313" key="2">
    <source>
        <dbReference type="EMBL" id="PWK28578.1"/>
    </source>
</evidence>
<reference evidence="2 3" key="1">
    <citation type="submission" date="2018-05" db="EMBL/GenBank/DDBJ databases">
        <title>Genomic Encyclopedia of Archaeal and Bacterial Type Strains, Phase II (KMG-II): from individual species to whole genera.</title>
        <authorList>
            <person name="Goeker M."/>
        </authorList>
    </citation>
    <scope>NUCLEOTIDE SEQUENCE [LARGE SCALE GENOMIC DNA]</scope>
    <source>
        <strain evidence="2 3">DSM 22214</strain>
    </source>
</reference>
<keyword evidence="3" id="KW-1185">Reference proteome</keyword>
<comment type="caution">
    <text evidence="2">The sequence shown here is derived from an EMBL/GenBank/DDBJ whole genome shotgun (WGS) entry which is preliminary data.</text>
</comment>
<feature type="domain" description="Amine oxidase" evidence="1">
    <location>
        <begin position="75"/>
        <end position="306"/>
    </location>
</feature>
<dbReference type="Pfam" id="PF01593">
    <property type="entry name" value="Amino_oxidase"/>
    <property type="match status" value="1"/>
</dbReference>
<proteinExistence type="predicted"/>
<gene>
    <name evidence="2" type="ORF">LV89_00782</name>
</gene>
<sequence>MKTVIIGAGIAGLSAAKVLVEKGHDVTILDKGRGIGGRMSTRTIENAKADHGAQYFSVKSAEFQALISELQTEEITKEWHLTQRQNVRYIGAKGMNTIPKKMATDLTIHLNEKVVLIAKNEIRTESGNTYCFDNLIITIPIPQVIDLFMASEISFSEKDKSVINSVEYDPCIAVMAVLKQATEIPSGGIILENQPVALIADNFQKGITEIPTVTIHASAEFSKKHLEDNLQEVAEMMLSSVNQWIISENIVSVQVHRWRYSLACKRYEQPFYQIENKNIYLGGDGFGIGNVEGAFLSGYRLAMSILVEPKIYQLN</sequence>
<dbReference type="GO" id="GO:0016491">
    <property type="term" value="F:oxidoreductase activity"/>
    <property type="evidence" value="ECO:0007669"/>
    <property type="project" value="InterPro"/>
</dbReference>
<protein>
    <recommendedName>
        <fullName evidence="1">Amine oxidase domain-containing protein</fullName>
    </recommendedName>
</protein>
<dbReference type="RefSeq" id="WP_158279504.1">
    <property type="nucleotide sequence ID" value="NZ_QGGO01000003.1"/>
</dbReference>
<dbReference type="Proteomes" id="UP000245489">
    <property type="component" value="Unassembled WGS sequence"/>
</dbReference>
<dbReference type="PANTHER" id="PTHR16128">
    <property type="entry name" value="FAD/NAD(P)-BINDING OXIDOREDUCTASE FAMILY PROTEIN"/>
    <property type="match status" value="1"/>
</dbReference>
<evidence type="ECO:0000259" key="1">
    <source>
        <dbReference type="Pfam" id="PF01593"/>
    </source>
</evidence>
<name>A0A316EIB6_9BACT</name>
<dbReference type="Pfam" id="PF13450">
    <property type="entry name" value="NAD_binding_8"/>
    <property type="match status" value="1"/>
</dbReference>